<dbReference type="GO" id="GO:0005524">
    <property type="term" value="F:ATP binding"/>
    <property type="evidence" value="ECO:0007669"/>
    <property type="project" value="InterPro"/>
</dbReference>
<dbReference type="InterPro" id="IPR011704">
    <property type="entry name" value="ATPase_dyneun-rel_AAA"/>
</dbReference>
<dbReference type="Gene3D" id="3.40.50.300">
    <property type="entry name" value="P-loop containing nucleotide triphosphate hydrolases"/>
    <property type="match status" value="1"/>
</dbReference>
<dbReference type="Proteomes" id="UP000003706">
    <property type="component" value="Unassembled WGS sequence"/>
</dbReference>
<dbReference type="PATRIC" id="fig|647171.4.peg.1182"/>
<keyword evidence="3" id="KW-1185">Reference proteome</keyword>
<evidence type="ECO:0000313" key="2">
    <source>
        <dbReference type="EMBL" id="EHP85989.1"/>
    </source>
</evidence>
<gene>
    <name evidence="2" type="ORF">MetfoDRAFT_1204</name>
</gene>
<dbReference type="SUPFAM" id="SSF52540">
    <property type="entry name" value="P-loop containing nucleoside triphosphate hydrolases"/>
    <property type="match status" value="1"/>
</dbReference>
<dbReference type="AlphaFoldDB" id="H1KZI1"/>
<dbReference type="RefSeq" id="WP_007044636.1">
    <property type="nucleotide sequence ID" value="NZ_AGJL01000028.1"/>
</dbReference>
<name>H1KZI1_9EURY</name>
<dbReference type="InterPro" id="IPR003593">
    <property type="entry name" value="AAA+_ATPase"/>
</dbReference>
<proteinExistence type="predicted"/>
<dbReference type="PANTHER" id="PTHR37291:SF1">
    <property type="entry name" value="TYPE IV METHYL-DIRECTED RESTRICTION ENZYME ECOKMCRB SUBUNIT"/>
    <property type="match status" value="1"/>
</dbReference>
<dbReference type="SMART" id="SM00382">
    <property type="entry name" value="AAA"/>
    <property type="match status" value="1"/>
</dbReference>
<dbReference type="Pfam" id="PF07728">
    <property type="entry name" value="AAA_5"/>
    <property type="match status" value="1"/>
</dbReference>
<protein>
    <submittedName>
        <fullName evidence="2">ATPase associated with various cellular activities AAA_5</fullName>
    </submittedName>
</protein>
<dbReference type="EMBL" id="AGJL01000028">
    <property type="protein sequence ID" value="EHP85989.1"/>
    <property type="molecule type" value="Genomic_DNA"/>
</dbReference>
<dbReference type="InterPro" id="IPR027417">
    <property type="entry name" value="P-loop_NTPase"/>
</dbReference>
<reference evidence="2 3" key="1">
    <citation type="submission" date="2011-09" db="EMBL/GenBank/DDBJ databases">
        <title>The draft genome of Methanotorris formicicus Mc-S-70.</title>
        <authorList>
            <consortium name="US DOE Joint Genome Institute (JGI-PGF)"/>
            <person name="Lucas S."/>
            <person name="Han J."/>
            <person name="Lapidus A."/>
            <person name="Cheng J.-F."/>
            <person name="Goodwin L."/>
            <person name="Pitluck S."/>
            <person name="Peters L."/>
            <person name="Land M.L."/>
            <person name="Hauser L."/>
            <person name="Sieprawska-Lupa M."/>
            <person name="Takai K."/>
            <person name="Miyazaki J."/>
            <person name="Whitman W."/>
            <person name="Woyke T.J."/>
        </authorList>
    </citation>
    <scope>NUCLEOTIDE SEQUENCE [LARGE SCALE GENOMIC DNA]</scope>
    <source>
        <strain evidence="2 3">Mc-S-70</strain>
    </source>
</reference>
<dbReference type="GO" id="GO:0016887">
    <property type="term" value="F:ATP hydrolysis activity"/>
    <property type="evidence" value="ECO:0007669"/>
    <property type="project" value="InterPro"/>
</dbReference>
<evidence type="ECO:0000259" key="1">
    <source>
        <dbReference type="SMART" id="SM00382"/>
    </source>
</evidence>
<comment type="caution">
    <text evidence="2">The sequence shown here is derived from an EMBL/GenBank/DDBJ whole genome shotgun (WGS) entry which is preliminary data.</text>
</comment>
<accession>H1KZI1</accession>
<evidence type="ECO:0000313" key="3">
    <source>
        <dbReference type="Proteomes" id="UP000003706"/>
    </source>
</evidence>
<dbReference type="STRING" id="647171.MetfoDRAFT_1204"/>
<feature type="domain" description="AAA+ ATPase" evidence="1">
    <location>
        <begin position="799"/>
        <end position="1020"/>
    </location>
</feature>
<organism evidence="2 3">
    <name type="scientific">Methanotorris formicicus Mc-S-70</name>
    <dbReference type="NCBI Taxonomy" id="647171"/>
    <lineage>
        <taxon>Archaea</taxon>
        <taxon>Methanobacteriati</taxon>
        <taxon>Methanobacteriota</taxon>
        <taxon>Methanomada group</taxon>
        <taxon>Methanococci</taxon>
        <taxon>Methanococcales</taxon>
        <taxon>Methanocaldococcaceae</taxon>
        <taxon>Methanotorris</taxon>
    </lineage>
</organism>
<sequence length="1130" mass="133801">MEEREFLEIVGRRFLEVVNKRSLGILKNQLKSVHKCGKRGFFRQLYLPEEISSITHGRVHFEWLVEKDKKTNQIKLLVGLHLECPIKNKIINQKIFEFLRERVNFEDLTVEENEQLEIKHFRFWKWISVYRLYSELNDDAVEWAVNSMIRAYEKLLPPLKEFFEEFGGGMGMINEERFKEILETLRNEYKDEWKKKKDFINIIEEVKEILSNIKDKDLTEEEVKKLKEKLTSLELFNYSKLNSDLTLESINHELVKKVLEIAINTDDDNFDEMIDKFGEKIDKIRSSGEIKRVATTLLTVLSTILNYKYFMPTWEKTIPDSLRNEININRFVGAKSKNVEDFKQFMKTANKIRKELGIDSMLEVAYYLSKFDGGESMTVKVKENKISELEKRLKLWKNFVKFAGKKYPHYDLTYDEESNWWLKNKKEIEKVIEKLEIYEENARELIKSMFISKNRLIFACGNIGVFKGFINGASKEKLKEFIDIIVEVKNSNEFKNAWIEKTYNLIYEFNKDSVEKYRKSRLKNQLYNIFGELYGKLHIEKEPIMNTCSRNILKEFYDFEEYNYNEFKEAFEMLKQRYKEIVRKLSEFPDGFINLEIDIMFNFFDKVKVWQLFPGENAEYLEEFYKNKRIYIGWGKIGDLSNILSNIKEKKRKDLEDIIRNFIKEKYLEEYKNKDIKHVPRMLLNFYKDMDVGDIVILKNGASKVVGICKIIGDYEYLNNNVPSDYNHSRKVEFWKYNPEGIGVEDVGLVRYTLEKLNWNKFAKIFERILNEEDNETEDNGGESIPEELKEKIDKILEKKGQIILYGVPGTGKTWLASDYVKEKTEDNKNRYGFITFHQSYSYEEFIEGLKPKNDENGNIIYDVEDGIFKRMCILAIYGALKNKENNGNTTVSNINFNTTKNENLTYEEIKQKVINAIKNKELTKKDFEKAPKYCLIIDEINRGNISNILGELITLLEKDKRLTEKNEIIATLPYSKEPFVVPPNLYIIGTMNTADRSIALLDIALRRRFGFLEIEPNYDKINKEIGGINLAELLKSINKKIVELKDKDHRIGHSYFLNVENFEDLWFVWYHEIIPLLEEYFYGDFEGLKQVLGEKFVDSNNYKIKKLEGNEFIEALKSIIQNNQNRGGE</sequence>
<dbReference type="PANTHER" id="PTHR37291">
    <property type="entry name" value="5-METHYLCYTOSINE-SPECIFIC RESTRICTION ENZYME B"/>
    <property type="match status" value="1"/>
</dbReference>
<dbReference type="InterPro" id="IPR052934">
    <property type="entry name" value="Methyl-DNA_Rec/Restrict_Enz"/>
</dbReference>